<dbReference type="PANTHER" id="PTHR24388">
    <property type="entry name" value="ZINC FINGER PROTEIN"/>
    <property type="match status" value="1"/>
</dbReference>
<feature type="domain" description="C2H2-type" evidence="8">
    <location>
        <begin position="770"/>
        <end position="791"/>
    </location>
</feature>
<dbReference type="Proteomes" id="UP000249056">
    <property type="component" value="Unassembled WGS sequence"/>
</dbReference>
<evidence type="ECO:0000313" key="10">
    <source>
        <dbReference type="Proteomes" id="UP000249056"/>
    </source>
</evidence>
<keyword evidence="3" id="KW-0677">Repeat</keyword>
<dbReference type="SMART" id="SM00355">
    <property type="entry name" value="ZnF_C2H2"/>
    <property type="match status" value="3"/>
</dbReference>
<evidence type="ECO:0000256" key="2">
    <source>
        <dbReference type="ARBA" id="ARBA00022723"/>
    </source>
</evidence>
<dbReference type="AlphaFoldDB" id="A0A395J4N2"/>
<feature type="compositionally biased region" description="Basic and acidic residues" evidence="7">
    <location>
        <begin position="159"/>
        <end position="173"/>
    </location>
</feature>
<dbReference type="PANTHER" id="PTHR24388:SF54">
    <property type="entry name" value="PROTEIN ESCARGOT"/>
    <property type="match status" value="1"/>
</dbReference>
<feature type="compositionally biased region" description="Polar residues" evidence="7">
    <location>
        <begin position="816"/>
        <end position="833"/>
    </location>
</feature>
<dbReference type="OrthoDB" id="303107at2759"/>
<dbReference type="GO" id="GO:0005634">
    <property type="term" value="C:nucleus"/>
    <property type="evidence" value="ECO:0007669"/>
    <property type="project" value="UniProtKB-SubCell"/>
</dbReference>
<dbReference type="GO" id="GO:0000978">
    <property type="term" value="F:RNA polymerase II cis-regulatory region sequence-specific DNA binding"/>
    <property type="evidence" value="ECO:0007669"/>
    <property type="project" value="TreeGrafter"/>
</dbReference>
<feature type="compositionally biased region" description="Basic and acidic residues" evidence="7">
    <location>
        <begin position="790"/>
        <end position="804"/>
    </location>
</feature>
<dbReference type="GO" id="GO:0000981">
    <property type="term" value="F:DNA-binding transcription factor activity, RNA polymerase II-specific"/>
    <property type="evidence" value="ECO:0007669"/>
    <property type="project" value="TreeGrafter"/>
</dbReference>
<comment type="caution">
    <text evidence="9">The sequence shown here is derived from an EMBL/GenBank/DDBJ whole genome shotgun (WGS) entry which is preliminary data.</text>
</comment>
<dbReference type="InterPro" id="IPR013087">
    <property type="entry name" value="Znf_C2H2_type"/>
</dbReference>
<dbReference type="PROSITE" id="PS00028">
    <property type="entry name" value="ZINC_FINGER_C2H2_1"/>
    <property type="match status" value="2"/>
</dbReference>
<evidence type="ECO:0000256" key="3">
    <source>
        <dbReference type="ARBA" id="ARBA00022737"/>
    </source>
</evidence>
<keyword evidence="4" id="KW-0863">Zinc-finger</keyword>
<feature type="region of interest" description="Disordered" evidence="7">
    <location>
        <begin position="782"/>
        <end position="848"/>
    </location>
</feature>
<accession>A0A395J4N2</accession>
<evidence type="ECO:0000256" key="7">
    <source>
        <dbReference type="SAM" id="MobiDB-lite"/>
    </source>
</evidence>
<keyword evidence="10" id="KW-1185">Reference proteome</keyword>
<gene>
    <name evidence="9" type="ORF">DID88_007854</name>
</gene>
<evidence type="ECO:0000256" key="4">
    <source>
        <dbReference type="ARBA" id="ARBA00022771"/>
    </source>
</evidence>
<dbReference type="EMBL" id="QKRW01000004">
    <property type="protein sequence ID" value="RAL67074.1"/>
    <property type="molecule type" value="Genomic_DNA"/>
</dbReference>
<reference evidence="9 10" key="1">
    <citation type="submission" date="2018-06" db="EMBL/GenBank/DDBJ databases">
        <title>Genome Sequence of the Brown Rot Fungal Pathogen Monilinia fructigena.</title>
        <authorList>
            <person name="Landi L."/>
            <person name="De Miccolis Angelini R.M."/>
            <person name="Pollastro S."/>
            <person name="Abate D."/>
            <person name="Faretra F."/>
            <person name="Romanazzi G."/>
        </authorList>
    </citation>
    <scope>NUCLEOTIDE SEQUENCE [LARGE SCALE GENOMIC DNA]</scope>
    <source>
        <strain evidence="9 10">Mfrg269</strain>
    </source>
</reference>
<feature type="compositionally biased region" description="Basic and acidic residues" evidence="7">
    <location>
        <begin position="114"/>
        <end position="137"/>
    </location>
</feature>
<organism evidence="9 10">
    <name type="scientific">Monilinia fructigena</name>
    <dbReference type="NCBI Taxonomy" id="38457"/>
    <lineage>
        <taxon>Eukaryota</taxon>
        <taxon>Fungi</taxon>
        <taxon>Dikarya</taxon>
        <taxon>Ascomycota</taxon>
        <taxon>Pezizomycotina</taxon>
        <taxon>Leotiomycetes</taxon>
        <taxon>Helotiales</taxon>
        <taxon>Sclerotiniaceae</taxon>
        <taxon>Monilinia</taxon>
    </lineage>
</organism>
<feature type="compositionally biased region" description="Polar residues" evidence="7">
    <location>
        <begin position="180"/>
        <end position="190"/>
    </location>
</feature>
<protein>
    <recommendedName>
        <fullName evidence="8">C2H2-type domain-containing protein</fullName>
    </recommendedName>
</protein>
<dbReference type="GO" id="GO:0008270">
    <property type="term" value="F:zinc ion binding"/>
    <property type="evidence" value="ECO:0007669"/>
    <property type="project" value="UniProtKB-KW"/>
</dbReference>
<dbReference type="Gene3D" id="3.30.160.60">
    <property type="entry name" value="Classic Zinc Finger"/>
    <property type="match status" value="1"/>
</dbReference>
<evidence type="ECO:0000256" key="1">
    <source>
        <dbReference type="ARBA" id="ARBA00004123"/>
    </source>
</evidence>
<feature type="domain" description="C2H2-type" evidence="8">
    <location>
        <begin position="680"/>
        <end position="702"/>
    </location>
</feature>
<dbReference type="InterPro" id="IPR050527">
    <property type="entry name" value="Snail/Krueppel_Znf"/>
</dbReference>
<sequence>MVANRLSREDIELLAWIDFCKQQNVELKEDMFEFMASLRSIFNPDVVKTHLTDLWRKYGDHNEDTESSILLVDVLTKGSAYMMKLTGEMHEAITSRVDQHISNNESQRIIKFLRDREEKRETTNHSRHLPLEMGDKKGVKRSKPPEDSDDSPNSKKHCSSRDEPSAKTIKDTAADGTLKRQLSTQTPVANSTEVTAVLKNCDDKEHIRDRPRALPSDSEHQAINGDNCMEYLRSMENKYNLGIAQIQGLWQTEVEKLIKQLNEARKFRQDYQKSQQEDANVSLETRQFEDLEEIYRLTKDNREMHKFATFADLHLPGSLRLEYDTIDDAMDQIKFELSSISYPLNSDPLPCPKIFAISGDLRNLILSAFGSDIEATVGRKYVETMMKKFNPQICIRVLVLAALRDWVFMSKFPNFAPSDSRLLSSYRHIISNIDGNHRLYSLDMAAYRAIMERLWFKEGSIPRRATDLAARFSNAIAPLFAKKTNSVEDGLFHTWGEHQECWKDRRAHLQEIFHTALTLKADSVVTKSRYEFAIYPAGTTFMGEITTDEILSGAKSGSSWIHASFHIYDAKAVSNPKDDALEVVLNAHIAVKIFRRAHTMRKHSRDEHDEYRPSNCQESVVDGDITPVIRGALRNTTELQILEVTSIKSSESKCGRCGSDLVDERSLACRLKKDKCVLTCKDCNRKFKYDEHRHKHQCTKNHPTSKLLFAAFATESQATVADNGRKGSVQKGIENAVMSSKPKCGHCGGSFRDETSLTRHIRKDICSLECWVCKTVFRDAGERRRHQHTAHPESTEEGPVHEPKTPPVLSKKNGRSQDPTKTRTPLLNGSSIFDENGEDNTCPKQKIY</sequence>
<keyword evidence="6" id="KW-0539">Nucleus</keyword>
<keyword evidence="2" id="KW-0479">Metal-binding</keyword>
<evidence type="ECO:0000313" key="9">
    <source>
        <dbReference type="EMBL" id="RAL67074.1"/>
    </source>
</evidence>
<comment type="subcellular location">
    <subcellularLocation>
        <location evidence="1">Nucleus</location>
    </subcellularLocation>
</comment>
<name>A0A395J4N2_9HELO</name>
<evidence type="ECO:0000259" key="8">
    <source>
        <dbReference type="PROSITE" id="PS00028"/>
    </source>
</evidence>
<evidence type="ECO:0000256" key="6">
    <source>
        <dbReference type="ARBA" id="ARBA00023242"/>
    </source>
</evidence>
<keyword evidence="5" id="KW-0862">Zinc</keyword>
<proteinExistence type="predicted"/>
<evidence type="ECO:0000256" key="5">
    <source>
        <dbReference type="ARBA" id="ARBA00022833"/>
    </source>
</evidence>
<feature type="region of interest" description="Disordered" evidence="7">
    <location>
        <begin position="114"/>
        <end position="190"/>
    </location>
</feature>